<feature type="compositionally biased region" description="Low complexity" evidence="1">
    <location>
        <begin position="93"/>
        <end position="105"/>
    </location>
</feature>
<dbReference type="AlphaFoldDB" id="A0A0D2H3R4"/>
<evidence type="ECO:0000256" key="1">
    <source>
        <dbReference type="SAM" id="MobiDB-lite"/>
    </source>
</evidence>
<dbReference type="RefSeq" id="XP_013272159.1">
    <property type="nucleotide sequence ID" value="XM_013416705.1"/>
</dbReference>
<gene>
    <name evidence="2" type="ORF">Z518_05895</name>
</gene>
<name>A0A0D2H3R4_9EURO</name>
<protein>
    <submittedName>
        <fullName evidence="2">Uncharacterized protein</fullName>
    </submittedName>
</protein>
<feature type="compositionally biased region" description="Polar residues" evidence="1">
    <location>
        <begin position="1"/>
        <end position="19"/>
    </location>
</feature>
<feature type="compositionally biased region" description="Basic and acidic residues" evidence="1">
    <location>
        <begin position="106"/>
        <end position="119"/>
    </location>
</feature>
<dbReference type="Proteomes" id="UP000053617">
    <property type="component" value="Unassembled WGS sequence"/>
</dbReference>
<dbReference type="VEuPathDB" id="FungiDB:Z518_05895"/>
<proteinExistence type="predicted"/>
<sequence length="178" mass="19341">MDLDETMTTSTISTPSAAQDTVDIDETYEDDNLYPDSHGDTGSGAMSDRPRTPANDHLNAAAPGELSPPRSQTQGEDVNRPMVTPMSNGGYTGATNTATTRGATRSHAEPQFEGSREEGLPYSSSGPNERDERPGWGWKNKKAQEDMQRAMDNVVDRDFSLKEFGDVILLGKAQMAQQ</sequence>
<dbReference type="HOGENOM" id="CLU_1555270_0_0_1"/>
<dbReference type="GeneID" id="25293966"/>
<feature type="region of interest" description="Disordered" evidence="1">
    <location>
        <begin position="1"/>
        <end position="140"/>
    </location>
</feature>
<dbReference type="OrthoDB" id="5377039at2759"/>
<feature type="compositionally biased region" description="Acidic residues" evidence="1">
    <location>
        <begin position="22"/>
        <end position="33"/>
    </location>
</feature>
<dbReference type="EMBL" id="KN847478">
    <property type="protein sequence ID" value="KIX05023.1"/>
    <property type="molecule type" value="Genomic_DNA"/>
</dbReference>
<organism evidence="2 3">
    <name type="scientific">Rhinocladiella mackenziei CBS 650.93</name>
    <dbReference type="NCBI Taxonomy" id="1442369"/>
    <lineage>
        <taxon>Eukaryota</taxon>
        <taxon>Fungi</taxon>
        <taxon>Dikarya</taxon>
        <taxon>Ascomycota</taxon>
        <taxon>Pezizomycotina</taxon>
        <taxon>Eurotiomycetes</taxon>
        <taxon>Chaetothyriomycetidae</taxon>
        <taxon>Chaetothyriales</taxon>
        <taxon>Herpotrichiellaceae</taxon>
        <taxon>Rhinocladiella</taxon>
    </lineage>
</organism>
<evidence type="ECO:0000313" key="2">
    <source>
        <dbReference type="EMBL" id="KIX05023.1"/>
    </source>
</evidence>
<evidence type="ECO:0000313" key="3">
    <source>
        <dbReference type="Proteomes" id="UP000053617"/>
    </source>
</evidence>
<reference evidence="2 3" key="1">
    <citation type="submission" date="2015-01" db="EMBL/GenBank/DDBJ databases">
        <title>The Genome Sequence of Rhinocladiella mackenzie CBS 650.93.</title>
        <authorList>
            <consortium name="The Broad Institute Genomics Platform"/>
            <person name="Cuomo C."/>
            <person name="de Hoog S."/>
            <person name="Gorbushina A."/>
            <person name="Stielow B."/>
            <person name="Teixiera M."/>
            <person name="Abouelleil A."/>
            <person name="Chapman S.B."/>
            <person name="Priest M."/>
            <person name="Young S.K."/>
            <person name="Wortman J."/>
            <person name="Nusbaum C."/>
            <person name="Birren B."/>
        </authorList>
    </citation>
    <scope>NUCLEOTIDE SEQUENCE [LARGE SCALE GENOMIC DNA]</scope>
    <source>
        <strain evidence="2 3">CBS 650.93</strain>
    </source>
</reference>
<accession>A0A0D2H3R4</accession>
<keyword evidence="3" id="KW-1185">Reference proteome</keyword>